<dbReference type="Gene3D" id="1.20.1420.30">
    <property type="entry name" value="NCX, central ion-binding region"/>
    <property type="match status" value="1"/>
</dbReference>
<feature type="transmembrane region" description="Helical" evidence="5">
    <location>
        <begin position="38"/>
        <end position="65"/>
    </location>
</feature>
<dbReference type="EMBL" id="UINC01128773">
    <property type="protein sequence ID" value="SVD08745.1"/>
    <property type="molecule type" value="Genomic_DNA"/>
</dbReference>
<comment type="subcellular location">
    <subcellularLocation>
        <location evidence="1">Membrane</location>
        <topology evidence="1">Multi-pass membrane protein</topology>
    </subcellularLocation>
</comment>
<name>A0A382SGY4_9ZZZZ</name>
<keyword evidence="2 5" id="KW-0812">Transmembrane</keyword>
<evidence type="ECO:0000256" key="2">
    <source>
        <dbReference type="ARBA" id="ARBA00022692"/>
    </source>
</evidence>
<keyword evidence="3 5" id="KW-1133">Transmembrane helix</keyword>
<feature type="transmembrane region" description="Helical" evidence="5">
    <location>
        <begin position="103"/>
        <end position="121"/>
    </location>
</feature>
<gene>
    <name evidence="7" type="ORF">METZ01_LOCUS361599</name>
</gene>
<dbReference type="GO" id="GO:0006874">
    <property type="term" value="P:intracellular calcium ion homeostasis"/>
    <property type="evidence" value="ECO:0007669"/>
    <property type="project" value="TreeGrafter"/>
</dbReference>
<protein>
    <recommendedName>
        <fullName evidence="6">Sodium/calcium exchanger membrane region domain-containing protein</fullName>
    </recommendedName>
</protein>
<dbReference type="PANTHER" id="PTHR10846:SF8">
    <property type="entry name" value="INNER MEMBRANE PROTEIN YRBG"/>
    <property type="match status" value="1"/>
</dbReference>
<dbReference type="Pfam" id="PF01699">
    <property type="entry name" value="Na_Ca_ex"/>
    <property type="match status" value="1"/>
</dbReference>
<dbReference type="GO" id="GO:0005262">
    <property type="term" value="F:calcium channel activity"/>
    <property type="evidence" value="ECO:0007669"/>
    <property type="project" value="TreeGrafter"/>
</dbReference>
<feature type="domain" description="Sodium/calcium exchanger membrane region" evidence="6">
    <location>
        <begin position="7"/>
        <end position="145"/>
    </location>
</feature>
<evidence type="ECO:0000256" key="4">
    <source>
        <dbReference type="ARBA" id="ARBA00023136"/>
    </source>
</evidence>
<dbReference type="InterPro" id="IPR044880">
    <property type="entry name" value="NCX_ion-bd_dom_sf"/>
</dbReference>
<feature type="transmembrane region" description="Helical" evidence="5">
    <location>
        <begin position="71"/>
        <end position="96"/>
    </location>
</feature>
<evidence type="ECO:0000259" key="6">
    <source>
        <dbReference type="Pfam" id="PF01699"/>
    </source>
</evidence>
<dbReference type="GO" id="GO:0005886">
    <property type="term" value="C:plasma membrane"/>
    <property type="evidence" value="ECO:0007669"/>
    <property type="project" value="TreeGrafter"/>
</dbReference>
<dbReference type="InterPro" id="IPR004837">
    <property type="entry name" value="NaCa_Exmemb"/>
</dbReference>
<evidence type="ECO:0000256" key="3">
    <source>
        <dbReference type="ARBA" id="ARBA00022989"/>
    </source>
</evidence>
<feature type="transmembrane region" description="Helical" evidence="5">
    <location>
        <begin position="127"/>
        <end position="145"/>
    </location>
</feature>
<dbReference type="PANTHER" id="PTHR10846">
    <property type="entry name" value="SODIUM/POTASSIUM/CALCIUM EXCHANGER"/>
    <property type="match status" value="1"/>
</dbReference>
<feature type="non-terminal residue" evidence="7">
    <location>
        <position position="168"/>
    </location>
</feature>
<dbReference type="AlphaFoldDB" id="A0A382SGY4"/>
<reference evidence="7" key="1">
    <citation type="submission" date="2018-05" db="EMBL/GenBank/DDBJ databases">
        <authorList>
            <person name="Lanie J.A."/>
            <person name="Ng W.-L."/>
            <person name="Kazmierczak K.M."/>
            <person name="Andrzejewski T.M."/>
            <person name="Davidsen T.M."/>
            <person name="Wayne K.J."/>
            <person name="Tettelin H."/>
            <person name="Glass J.I."/>
            <person name="Rusch D."/>
            <person name="Podicherti R."/>
            <person name="Tsui H.-C.T."/>
            <person name="Winkler M.E."/>
        </authorList>
    </citation>
    <scope>NUCLEOTIDE SEQUENCE</scope>
</reference>
<evidence type="ECO:0000313" key="7">
    <source>
        <dbReference type="EMBL" id="SVD08745.1"/>
    </source>
</evidence>
<evidence type="ECO:0000256" key="1">
    <source>
        <dbReference type="ARBA" id="ARBA00004141"/>
    </source>
</evidence>
<organism evidence="7">
    <name type="scientific">marine metagenome</name>
    <dbReference type="NCBI Taxonomy" id="408172"/>
    <lineage>
        <taxon>unclassified sequences</taxon>
        <taxon>metagenomes</taxon>
        <taxon>ecological metagenomes</taxon>
    </lineage>
</organism>
<keyword evidence="4 5" id="KW-0472">Membrane</keyword>
<sequence>MESLAYSIFLLLVGITCLIGGANKFVSHSGIIAKHLGISDFAIGLTLVAFGTSAPEIFVGISGVINGNEEIAFGNVVGSNIANIGLIFGVTCFYFNAPSKTQLLHFIPFSLSIILLGFSLIDGTISFSESVGFIVLLMLFMYVLLKTKSLNDEEPFKASNINMSIIFA</sequence>
<feature type="transmembrane region" description="Helical" evidence="5">
    <location>
        <begin position="6"/>
        <end position="26"/>
    </location>
</feature>
<accession>A0A382SGY4</accession>
<dbReference type="InterPro" id="IPR004481">
    <property type="entry name" value="K/Na/Ca-exchanger"/>
</dbReference>
<evidence type="ECO:0000256" key="5">
    <source>
        <dbReference type="SAM" id="Phobius"/>
    </source>
</evidence>
<dbReference type="GO" id="GO:0008273">
    <property type="term" value="F:calcium, potassium:sodium antiporter activity"/>
    <property type="evidence" value="ECO:0007669"/>
    <property type="project" value="TreeGrafter"/>
</dbReference>
<proteinExistence type="predicted"/>